<feature type="transmembrane region" description="Helical" evidence="8">
    <location>
        <begin position="412"/>
        <end position="431"/>
    </location>
</feature>
<proteinExistence type="inferred from homology"/>
<feature type="transmembrane region" description="Helical" evidence="8">
    <location>
        <begin position="388"/>
        <end position="405"/>
    </location>
</feature>
<dbReference type="AlphaFoldDB" id="A0A9W5TYD7"/>
<feature type="transmembrane region" description="Helical" evidence="8">
    <location>
        <begin position="264"/>
        <end position="290"/>
    </location>
</feature>
<accession>A0A9W5TYD7</accession>
<keyword evidence="6 8" id="KW-0472">Membrane</keyword>
<feature type="transmembrane region" description="Helical" evidence="8">
    <location>
        <begin position="77"/>
        <end position="97"/>
    </location>
</feature>
<evidence type="ECO:0000313" key="9">
    <source>
        <dbReference type="EMBL" id="GGB45796.1"/>
    </source>
</evidence>
<dbReference type="PANTHER" id="PTHR48086:SF7">
    <property type="entry name" value="SODIUM-SOLUTE SYMPORTER-RELATED"/>
    <property type="match status" value="1"/>
</dbReference>
<dbReference type="Gene3D" id="1.20.1730.10">
    <property type="entry name" value="Sodium/glucose cotransporter"/>
    <property type="match status" value="1"/>
</dbReference>
<sequence>MEIMGNTVHIVVIMSYLLFMVVLGLYLSKREVKTSEDFMLAGSRLPQFVLVGTLLATWVGSGTVVGGASFIYQYGPIAGIFNLIGGPIGVIVLYFIADKARVLKKHTIPEMLEIRYGSAVRLIAAIFILLAYVGIVAYQFIGGGYVLSVTTGMPVELGTIISAVLVIFLAFTGGLFSVAYTDFVSSLLIVLGFLIGLPFVLMAVGGFSGMAENLPEQTLSWTGGLTFPQILGYFLPLFLLILGDQNMYQRFAAAKDAKTAKRSTVGFFFGNLIVVGLTIILASSAIVLFPDITADTAILTIAANGVPVPVGAIILSAAVAFIITTGNSYLLSASGNLVYDLYSRYSKKKIADEKLLKFNRVTVVVLGVLAYSLGTFFPSVLAIQMYSYTMYGAAITPAVLASFLWKRATPAGAMASIATGGLGTLLWEIGLDKPLDWNSVLFSLPISIITLVVVSLFTSNKTISIDDMKKVSS</sequence>
<evidence type="ECO:0000256" key="3">
    <source>
        <dbReference type="ARBA" id="ARBA00022448"/>
    </source>
</evidence>
<evidence type="ECO:0000256" key="5">
    <source>
        <dbReference type="ARBA" id="ARBA00022989"/>
    </source>
</evidence>
<evidence type="ECO:0000313" key="10">
    <source>
        <dbReference type="Proteomes" id="UP000621492"/>
    </source>
</evidence>
<keyword evidence="3" id="KW-0813">Transport</keyword>
<name>A0A9W5TYD7_9BACI</name>
<dbReference type="GO" id="GO:0005886">
    <property type="term" value="C:plasma membrane"/>
    <property type="evidence" value="ECO:0007669"/>
    <property type="project" value="TreeGrafter"/>
</dbReference>
<dbReference type="InterPro" id="IPR038377">
    <property type="entry name" value="Na/Glc_symporter_sf"/>
</dbReference>
<feature type="transmembrane region" description="Helical" evidence="8">
    <location>
        <begin position="360"/>
        <end position="382"/>
    </location>
</feature>
<organism evidence="9 10">
    <name type="scientific">Lentibacillus populi</name>
    <dbReference type="NCBI Taxonomy" id="1827502"/>
    <lineage>
        <taxon>Bacteria</taxon>
        <taxon>Bacillati</taxon>
        <taxon>Bacillota</taxon>
        <taxon>Bacilli</taxon>
        <taxon>Bacillales</taxon>
        <taxon>Bacillaceae</taxon>
        <taxon>Lentibacillus</taxon>
    </lineage>
</organism>
<dbReference type="PANTHER" id="PTHR48086">
    <property type="entry name" value="SODIUM/PROLINE SYMPORTER-RELATED"/>
    <property type="match status" value="1"/>
</dbReference>
<comment type="caution">
    <text evidence="9">The sequence shown here is derived from an EMBL/GenBank/DDBJ whole genome shotgun (WGS) entry which is preliminary data.</text>
</comment>
<feature type="transmembrane region" description="Helical" evidence="8">
    <location>
        <begin position="160"/>
        <end position="180"/>
    </location>
</feature>
<dbReference type="GO" id="GO:0022857">
    <property type="term" value="F:transmembrane transporter activity"/>
    <property type="evidence" value="ECO:0007669"/>
    <property type="project" value="InterPro"/>
</dbReference>
<dbReference type="InterPro" id="IPR001734">
    <property type="entry name" value="Na/solute_symporter"/>
</dbReference>
<evidence type="ECO:0000256" key="1">
    <source>
        <dbReference type="ARBA" id="ARBA00004141"/>
    </source>
</evidence>
<evidence type="ECO:0000256" key="2">
    <source>
        <dbReference type="ARBA" id="ARBA00006434"/>
    </source>
</evidence>
<comment type="subcellular location">
    <subcellularLocation>
        <location evidence="1">Membrane</location>
        <topology evidence="1">Multi-pass membrane protein</topology>
    </subcellularLocation>
</comment>
<dbReference type="Proteomes" id="UP000621492">
    <property type="component" value="Unassembled WGS sequence"/>
</dbReference>
<feature type="transmembrane region" description="Helical" evidence="8">
    <location>
        <begin position="118"/>
        <end position="140"/>
    </location>
</feature>
<protein>
    <submittedName>
        <fullName evidence="9">Sodium:solute symporter</fullName>
    </submittedName>
</protein>
<feature type="transmembrane region" description="Helical" evidence="8">
    <location>
        <begin position="437"/>
        <end position="459"/>
    </location>
</feature>
<evidence type="ECO:0000256" key="7">
    <source>
        <dbReference type="RuleBase" id="RU362091"/>
    </source>
</evidence>
<feature type="transmembrane region" description="Helical" evidence="8">
    <location>
        <begin position="48"/>
        <end position="71"/>
    </location>
</feature>
<evidence type="ECO:0000256" key="6">
    <source>
        <dbReference type="ARBA" id="ARBA00023136"/>
    </source>
</evidence>
<dbReference type="PROSITE" id="PS50283">
    <property type="entry name" value="NA_SOLUT_SYMP_3"/>
    <property type="match status" value="1"/>
</dbReference>
<keyword evidence="10" id="KW-1185">Reference proteome</keyword>
<keyword evidence="5 8" id="KW-1133">Transmembrane helix</keyword>
<feature type="transmembrane region" description="Helical" evidence="8">
    <location>
        <begin position="6"/>
        <end position="27"/>
    </location>
</feature>
<comment type="similarity">
    <text evidence="2 7">Belongs to the sodium:solute symporter (SSF) (TC 2.A.21) family.</text>
</comment>
<evidence type="ECO:0000256" key="8">
    <source>
        <dbReference type="SAM" id="Phobius"/>
    </source>
</evidence>
<dbReference type="Pfam" id="PF00474">
    <property type="entry name" value="SSF"/>
    <property type="match status" value="1"/>
</dbReference>
<dbReference type="CDD" id="cd10322">
    <property type="entry name" value="SLC5sbd"/>
    <property type="match status" value="1"/>
</dbReference>
<feature type="transmembrane region" description="Helical" evidence="8">
    <location>
        <begin position="187"/>
        <end position="207"/>
    </location>
</feature>
<reference evidence="9" key="2">
    <citation type="submission" date="2020-09" db="EMBL/GenBank/DDBJ databases">
        <authorList>
            <person name="Sun Q."/>
            <person name="Zhou Y."/>
        </authorList>
    </citation>
    <scope>NUCLEOTIDE SEQUENCE</scope>
    <source>
        <strain evidence="9">CGMCC 1.15454</strain>
    </source>
</reference>
<dbReference type="InterPro" id="IPR050277">
    <property type="entry name" value="Sodium:Solute_Symporter"/>
</dbReference>
<feature type="transmembrane region" description="Helical" evidence="8">
    <location>
        <begin position="310"/>
        <end position="339"/>
    </location>
</feature>
<reference evidence="9" key="1">
    <citation type="journal article" date="2014" name="Int. J. Syst. Evol. Microbiol.">
        <title>Complete genome sequence of Corynebacterium casei LMG S-19264T (=DSM 44701T), isolated from a smear-ripened cheese.</title>
        <authorList>
            <consortium name="US DOE Joint Genome Institute (JGI-PGF)"/>
            <person name="Walter F."/>
            <person name="Albersmeier A."/>
            <person name="Kalinowski J."/>
            <person name="Ruckert C."/>
        </authorList>
    </citation>
    <scope>NUCLEOTIDE SEQUENCE</scope>
    <source>
        <strain evidence="9">CGMCC 1.15454</strain>
    </source>
</reference>
<evidence type="ECO:0000256" key="4">
    <source>
        <dbReference type="ARBA" id="ARBA00022692"/>
    </source>
</evidence>
<gene>
    <name evidence="9" type="ORF">GCM10011409_24220</name>
</gene>
<dbReference type="EMBL" id="BMJD01000018">
    <property type="protein sequence ID" value="GGB45796.1"/>
    <property type="molecule type" value="Genomic_DNA"/>
</dbReference>
<keyword evidence="4 8" id="KW-0812">Transmembrane</keyword>
<feature type="transmembrane region" description="Helical" evidence="8">
    <location>
        <begin position="219"/>
        <end position="243"/>
    </location>
</feature>